<dbReference type="CDD" id="cd00408">
    <property type="entry name" value="DHDPS-like"/>
    <property type="match status" value="1"/>
</dbReference>
<dbReference type="PANTHER" id="PTHR12128">
    <property type="entry name" value="DIHYDRODIPICOLINATE SYNTHASE"/>
    <property type="match status" value="1"/>
</dbReference>
<evidence type="ECO:0000256" key="1">
    <source>
        <dbReference type="ARBA" id="ARBA00023239"/>
    </source>
</evidence>
<geneLocation type="plasmid" evidence="3 4">
    <name>p1536_1</name>
</geneLocation>
<dbReference type="Proteomes" id="UP001342418">
    <property type="component" value="Plasmid p1536_1"/>
</dbReference>
<dbReference type="RefSeq" id="WP_338532038.1">
    <property type="nucleotide sequence ID" value="NZ_CP030942.1"/>
</dbReference>
<sequence>MTASNHPKNGTFGISAALVTPFRDDFSVDLERMAAHARGLLADGCASITLFGTTGEGASLSMTERLKVQYALTSAGIAPDRMVAGVGGAAVGSVAEQALAALDTGIRTILVPPPYYFKGVSQKGLFGWYSALIGEIAGQSPRIILYHIPQVTAAPLSLELVRRLKDRFGELIVGVKDSAGDWPTTEAFLGERDLQVLVGDERQLAHAVRLGAAGAISGMANLFPARLAELVATGKDDPDLSGLVDAVVKLPVTPAVKALVGVMRNEKGWDRVRAPLDSTPAADIDRLRDVWQAMGRDKAA</sequence>
<dbReference type="Gene3D" id="3.20.20.70">
    <property type="entry name" value="Aldolase class I"/>
    <property type="match status" value="1"/>
</dbReference>
<name>A0ABY5MRS5_9HYPH</name>
<dbReference type="Pfam" id="PF00701">
    <property type="entry name" value="DHDPS"/>
    <property type="match status" value="1"/>
</dbReference>
<evidence type="ECO:0000256" key="2">
    <source>
        <dbReference type="PIRNR" id="PIRNR001365"/>
    </source>
</evidence>
<evidence type="ECO:0000313" key="4">
    <source>
        <dbReference type="Proteomes" id="UP001342418"/>
    </source>
</evidence>
<proteinExistence type="inferred from homology"/>
<dbReference type="InterPro" id="IPR013785">
    <property type="entry name" value="Aldolase_TIM"/>
</dbReference>
<reference evidence="3 4" key="1">
    <citation type="submission" date="2018-07" db="EMBL/GenBank/DDBJ databases">
        <title>Genome sequence of Nitratireductor thuwali#1536.</title>
        <authorList>
            <person name="Michoud G."/>
            <person name="Merlino G."/>
            <person name="Sefrji F.O."/>
            <person name="Daffonchio D."/>
        </authorList>
    </citation>
    <scope>NUCLEOTIDE SEQUENCE [LARGE SCALE GENOMIC DNA]</scope>
    <source>
        <strain evidence="3 4">Nit1536</strain>
        <plasmid evidence="3 4">p1536_1</plasmid>
    </source>
</reference>
<dbReference type="EMBL" id="CP030942">
    <property type="protein sequence ID" value="UUP19840.1"/>
    <property type="molecule type" value="Genomic_DNA"/>
</dbReference>
<protein>
    <submittedName>
        <fullName evidence="3">4-hydroxy-tetrahydrodipicolinate synthase</fullName>
        <ecNumber evidence="3">4.3.3.7</ecNumber>
    </submittedName>
</protein>
<dbReference type="InterPro" id="IPR002220">
    <property type="entry name" value="DapA-like"/>
</dbReference>
<organism evidence="3 4">
    <name type="scientific">Nitratireductor thuwali</name>
    <dbReference type="NCBI Taxonomy" id="2267699"/>
    <lineage>
        <taxon>Bacteria</taxon>
        <taxon>Pseudomonadati</taxon>
        <taxon>Pseudomonadota</taxon>
        <taxon>Alphaproteobacteria</taxon>
        <taxon>Hyphomicrobiales</taxon>
        <taxon>Phyllobacteriaceae</taxon>
        <taxon>Nitratireductor</taxon>
    </lineage>
</organism>
<dbReference type="SUPFAM" id="SSF51569">
    <property type="entry name" value="Aldolase"/>
    <property type="match status" value="1"/>
</dbReference>
<keyword evidence="1 2" id="KW-0456">Lyase</keyword>
<dbReference type="SMART" id="SM01130">
    <property type="entry name" value="DHDPS"/>
    <property type="match status" value="1"/>
</dbReference>
<keyword evidence="3" id="KW-0614">Plasmid</keyword>
<dbReference type="PIRSF" id="PIRSF001365">
    <property type="entry name" value="DHDPS"/>
    <property type="match status" value="1"/>
</dbReference>
<gene>
    <name evidence="3" type="primary">dapA_3</name>
    <name evidence="3" type="ORF">NTH_04355</name>
</gene>
<comment type="similarity">
    <text evidence="2">Belongs to the DapA family.</text>
</comment>
<accession>A0ABY5MRS5</accession>
<keyword evidence="4" id="KW-1185">Reference proteome</keyword>
<evidence type="ECO:0000313" key="3">
    <source>
        <dbReference type="EMBL" id="UUP19840.1"/>
    </source>
</evidence>
<dbReference type="PRINTS" id="PR00146">
    <property type="entry name" value="DHPICSNTHASE"/>
</dbReference>
<dbReference type="EC" id="4.3.3.7" evidence="3"/>
<dbReference type="GO" id="GO:0008840">
    <property type="term" value="F:4-hydroxy-tetrahydrodipicolinate synthase activity"/>
    <property type="evidence" value="ECO:0007669"/>
    <property type="project" value="UniProtKB-EC"/>
</dbReference>
<dbReference type="PANTHER" id="PTHR12128:SF67">
    <property type="entry name" value="BLR3884 PROTEIN"/>
    <property type="match status" value="1"/>
</dbReference>